<evidence type="ECO:0000256" key="2">
    <source>
        <dbReference type="ARBA" id="ARBA00007991"/>
    </source>
</evidence>
<evidence type="ECO:0000313" key="6">
    <source>
        <dbReference type="EMBL" id="GMM36246.1"/>
    </source>
</evidence>
<name>A0AAV5QNP4_9ASCO</name>
<dbReference type="PANTHER" id="PTHR10997">
    <property type="entry name" value="IMPORTIN-7, 8, 11"/>
    <property type="match status" value="1"/>
</dbReference>
<sequence>MELNLINLIQSLSDTQERNSRGKLAENQLKEWSTLPSYHYLLQSVYLDLTIPLQVRWLSIIQFKNGVDKHWRSVRNGGVISKEEKSQIMGRLFELIDEDNSQMLIQNAHATAKVCRFEFPNTWPNLFSDIDSMLLEGFRNRNFVRIFNILTILNQIIKALSQVKIGRTKASMQMKTPLITPLIIEIYTTFFNEWINNTAKISEIDDTRIIDIDYLCLKVLRRIIVDGYMAPHKDELINDFFNMNLKHFQKLLLEYKNLESSQSSNDSLIFGKLEKFLKCECKLYYNYIYSNSNSFLLIHNSTDILMLLLGILESQASVIYNSSEEDDSENFWATIAIKSLLIFKQLVMLNKKGETILLKSSITKEDSQKANEKLNTFLTDNLIISLTELIINWYLKLRPAALENWNDNPEEFINEELLESWEYQIRPCSENFFQTLITSYKELLVPFTLNKITEINGKIENAGQDLQLILLKDSIFAIIQLSGVAIADIIDFDMFLTNTLIPSLNSSNSSVELKILKRRACLIIDEWVSIKCSRENRIKIYDLLWNILQDTDKVLQLSVVKTLKIVIEEWDFRKEDFKAYSSFFVEKLITFLNEMDLIESKLFILNCLNSLLERNGSLIELNQLNNLMEAYPSIWKYFEANYSESLMIKNILIRILKNLIKCFKNSKLTSHISFEIIQSCCSYDSEFYNVLSEDGFELWQSVMEYYPLENNENDPVLQDLIFNKFKLIYEPLLNTTEILPLILSIVRSYLIIMPIQIILSNHEMNELVKSVLAAASKNISYMRDDSLDLVLSIIDLLFVKTYEFYDSNELNNSKDIVKSFYELMVNSGIFEQLVMVIADQDQNSILTINKLILIVSRFFFSNSKIVSDILWNVVGDVNILKQFFNSWLINTGNIFDARKKKQNLLGLSNLLLMTSNEFLRNLIYIKENINLIFSIWSTYLDEINESSQGDCKAYYKCFNYYEFDLMYQNNQELREMDSCLDPIDTGIYEMEETMEFKRYHNVIVKNDPVHIVCTKNYIKHILNELENEFGNEGYRQMLEFVDEGFLENLQLKIQ</sequence>
<dbReference type="InterPro" id="IPR016024">
    <property type="entry name" value="ARM-type_fold"/>
</dbReference>
<dbReference type="Pfam" id="PF03810">
    <property type="entry name" value="IBN_N"/>
    <property type="match status" value="1"/>
</dbReference>
<dbReference type="Pfam" id="PF25758">
    <property type="entry name" value="TPR_IPO11"/>
    <property type="match status" value="1"/>
</dbReference>
<dbReference type="InterPro" id="IPR058669">
    <property type="entry name" value="TPR_IPO7/11-like"/>
</dbReference>
<evidence type="ECO:0000259" key="5">
    <source>
        <dbReference type="PROSITE" id="PS50166"/>
    </source>
</evidence>
<dbReference type="SMART" id="SM00913">
    <property type="entry name" value="IBN_N"/>
    <property type="match status" value="1"/>
</dbReference>
<organism evidence="6 7">
    <name type="scientific">Saccharomycopsis crataegensis</name>
    <dbReference type="NCBI Taxonomy" id="43959"/>
    <lineage>
        <taxon>Eukaryota</taxon>
        <taxon>Fungi</taxon>
        <taxon>Dikarya</taxon>
        <taxon>Ascomycota</taxon>
        <taxon>Saccharomycotina</taxon>
        <taxon>Saccharomycetes</taxon>
        <taxon>Saccharomycopsidaceae</taxon>
        <taxon>Saccharomycopsis</taxon>
    </lineage>
</organism>
<proteinExistence type="inferred from homology"/>
<keyword evidence="4" id="KW-0539">Nucleus</keyword>
<evidence type="ECO:0000256" key="3">
    <source>
        <dbReference type="ARBA" id="ARBA00022448"/>
    </source>
</evidence>
<dbReference type="GO" id="GO:0006606">
    <property type="term" value="P:protein import into nucleus"/>
    <property type="evidence" value="ECO:0007669"/>
    <property type="project" value="TreeGrafter"/>
</dbReference>
<dbReference type="SUPFAM" id="SSF48371">
    <property type="entry name" value="ARM repeat"/>
    <property type="match status" value="1"/>
</dbReference>
<keyword evidence="3" id="KW-0813">Transport</keyword>
<dbReference type="Gene3D" id="1.25.10.10">
    <property type="entry name" value="Leucine-rich Repeat Variant"/>
    <property type="match status" value="1"/>
</dbReference>
<evidence type="ECO:0000313" key="7">
    <source>
        <dbReference type="Proteomes" id="UP001360560"/>
    </source>
</evidence>
<feature type="domain" description="Importin N-terminal" evidence="5">
    <location>
        <begin position="25"/>
        <end position="98"/>
    </location>
</feature>
<dbReference type="Proteomes" id="UP001360560">
    <property type="component" value="Unassembled WGS sequence"/>
</dbReference>
<protein>
    <submittedName>
        <fullName evidence="6">Kap120 protein</fullName>
    </submittedName>
</protein>
<dbReference type="PROSITE" id="PS50166">
    <property type="entry name" value="IMPORTIN_B_NT"/>
    <property type="match status" value="1"/>
</dbReference>
<comment type="similarity">
    <text evidence="2">Belongs to the importin beta family.</text>
</comment>
<comment type="caution">
    <text evidence="6">The sequence shown here is derived from an EMBL/GenBank/DDBJ whole genome shotgun (WGS) entry which is preliminary data.</text>
</comment>
<reference evidence="6 7" key="1">
    <citation type="journal article" date="2023" name="Elife">
        <title>Identification of key yeast species and microbe-microbe interactions impacting larval growth of Drosophila in the wild.</title>
        <authorList>
            <person name="Mure A."/>
            <person name="Sugiura Y."/>
            <person name="Maeda R."/>
            <person name="Honda K."/>
            <person name="Sakurai N."/>
            <person name="Takahashi Y."/>
            <person name="Watada M."/>
            <person name="Katoh T."/>
            <person name="Gotoh A."/>
            <person name="Gotoh Y."/>
            <person name="Taniguchi I."/>
            <person name="Nakamura K."/>
            <person name="Hayashi T."/>
            <person name="Katayama T."/>
            <person name="Uemura T."/>
            <person name="Hattori Y."/>
        </authorList>
    </citation>
    <scope>NUCLEOTIDE SEQUENCE [LARGE SCALE GENOMIC DNA]</scope>
    <source>
        <strain evidence="6 7">SC-9</strain>
    </source>
</reference>
<dbReference type="InterPro" id="IPR011989">
    <property type="entry name" value="ARM-like"/>
</dbReference>
<dbReference type="RefSeq" id="XP_064853242.1">
    <property type="nucleotide sequence ID" value="XM_064997170.1"/>
</dbReference>
<dbReference type="EMBL" id="BTFZ01000011">
    <property type="protein sequence ID" value="GMM36246.1"/>
    <property type="molecule type" value="Genomic_DNA"/>
</dbReference>
<gene>
    <name evidence="6" type="ORF">DASC09_035710</name>
</gene>
<dbReference type="GO" id="GO:0005829">
    <property type="term" value="C:cytosol"/>
    <property type="evidence" value="ECO:0007669"/>
    <property type="project" value="TreeGrafter"/>
</dbReference>
<comment type="subcellular location">
    <subcellularLocation>
        <location evidence="1">Nucleus</location>
    </subcellularLocation>
</comment>
<dbReference type="GO" id="GO:0005635">
    <property type="term" value="C:nuclear envelope"/>
    <property type="evidence" value="ECO:0007669"/>
    <property type="project" value="TreeGrafter"/>
</dbReference>
<dbReference type="GO" id="GO:0031267">
    <property type="term" value="F:small GTPase binding"/>
    <property type="evidence" value="ECO:0007669"/>
    <property type="project" value="InterPro"/>
</dbReference>
<dbReference type="PANTHER" id="PTHR10997:SF7">
    <property type="entry name" value="IMPORTIN-11"/>
    <property type="match status" value="1"/>
</dbReference>
<keyword evidence="7" id="KW-1185">Reference proteome</keyword>
<evidence type="ECO:0000256" key="4">
    <source>
        <dbReference type="ARBA" id="ARBA00023242"/>
    </source>
</evidence>
<dbReference type="GeneID" id="90074221"/>
<accession>A0AAV5QNP4</accession>
<dbReference type="AlphaFoldDB" id="A0AAV5QNP4"/>
<dbReference type="InterPro" id="IPR001494">
    <property type="entry name" value="Importin-beta_N"/>
</dbReference>
<evidence type="ECO:0000256" key="1">
    <source>
        <dbReference type="ARBA" id="ARBA00004123"/>
    </source>
</evidence>